<dbReference type="EMBL" id="JAZGQO010000006">
    <property type="protein sequence ID" value="KAK6185001.1"/>
    <property type="molecule type" value="Genomic_DNA"/>
</dbReference>
<keyword evidence="1" id="KW-0472">Membrane</keyword>
<proteinExistence type="predicted"/>
<dbReference type="SUPFAM" id="SSF69318">
    <property type="entry name" value="Integrin alpha N-terminal domain"/>
    <property type="match status" value="1"/>
</dbReference>
<evidence type="ECO:0008006" key="4">
    <source>
        <dbReference type="Google" id="ProtNLM"/>
    </source>
</evidence>
<keyword evidence="3" id="KW-1185">Reference proteome</keyword>
<organism evidence="2 3">
    <name type="scientific">Patella caerulea</name>
    <name type="common">Rayed Mediterranean limpet</name>
    <dbReference type="NCBI Taxonomy" id="87958"/>
    <lineage>
        <taxon>Eukaryota</taxon>
        <taxon>Metazoa</taxon>
        <taxon>Spiralia</taxon>
        <taxon>Lophotrochozoa</taxon>
        <taxon>Mollusca</taxon>
        <taxon>Gastropoda</taxon>
        <taxon>Patellogastropoda</taxon>
        <taxon>Patelloidea</taxon>
        <taxon>Patellidae</taxon>
        <taxon>Patella</taxon>
    </lineage>
</organism>
<keyword evidence="1" id="KW-1133">Transmembrane helix</keyword>
<name>A0AAN8JXG7_PATCE</name>
<dbReference type="AlphaFoldDB" id="A0AAN8JXG7"/>
<comment type="caution">
    <text evidence="2">The sequence shown here is derived from an EMBL/GenBank/DDBJ whole genome shotgun (WGS) entry which is preliminary data.</text>
</comment>
<accession>A0AAN8JXG7</accession>
<keyword evidence="1" id="KW-0812">Transmembrane</keyword>
<feature type="transmembrane region" description="Helical" evidence="1">
    <location>
        <begin position="12"/>
        <end position="29"/>
    </location>
</feature>
<dbReference type="PANTHER" id="PTHR34284:SF1">
    <property type="entry name" value="FG-GAP REPEAT-CONTAINING PROTEIN"/>
    <property type="match status" value="1"/>
</dbReference>
<feature type="transmembrane region" description="Helical" evidence="1">
    <location>
        <begin position="632"/>
        <end position="652"/>
    </location>
</feature>
<reference evidence="2 3" key="1">
    <citation type="submission" date="2024-01" db="EMBL/GenBank/DDBJ databases">
        <title>The genome of the rayed Mediterranean limpet Patella caerulea (Linnaeus, 1758).</title>
        <authorList>
            <person name="Anh-Thu Weber A."/>
            <person name="Halstead-Nussloch G."/>
        </authorList>
    </citation>
    <scope>NUCLEOTIDE SEQUENCE [LARGE SCALE GENOMIC DNA]</scope>
    <source>
        <strain evidence="2">AATW-2023a</strain>
        <tissue evidence="2">Whole specimen</tissue>
    </source>
</reference>
<evidence type="ECO:0000256" key="1">
    <source>
        <dbReference type="SAM" id="Phobius"/>
    </source>
</evidence>
<dbReference type="Proteomes" id="UP001347796">
    <property type="component" value="Unassembled WGS sequence"/>
</dbReference>
<evidence type="ECO:0000313" key="3">
    <source>
        <dbReference type="Proteomes" id="UP001347796"/>
    </source>
</evidence>
<evidence type="ECO:0000313" key="2">
    <source>
        <dbReference type="EMBL" id="KAK6185001.1"/>
    </source>
</evidence>
<gene>
    <name evidence="2" type="ORF">SNE40_007332</name>
</gene>
<dbReference type="PANTHER" id="PTHR34284">
    <property type="entry name" value="FG-GAP REPEAT-CONTAINING PROTEIN"/>
    <property type="match status" value="1"/>
</dbReference>
<protein>
    <recommendedName>
        <fullName evidence="4">FG-GAP repeat-containing protein</fullName>
    </recommendedName>
</protein>
<sequence>MEIVRSQVRKISVNHIFFVCLCGVIAYLFRASDSYNLKPVWRKRVETQHFANGRFPTEEDSLPVPIITDLESDGVNEIVMITNDLKLSIMALPDNKSSTAQVLPHVQIKHRVKLPISSHHSKSSQPVVMTTGFTTPYLSMMQIRKQIIVIVTSDWQVLCYSSQLELLWKTKVMDVAQDLKMYKIKAMGVLVTSHSLSKNDEGLIIVGGSFSHFLHQKPVHSDGEHANHTTETESSSHFSTFALSGLNGSVRWHHLPGDFGEEKQDIEDNTEEHHWKLGLRRNRLHVGESPWTAYKNTILQFMPHNWSDYTDTSFTLARFQKDSRKAEYFEESDKIKESQNVLSPEHIVGYAYGGQRPHNDHEHVVNPNAVVMHNHNGIEVLDLLTGRPITRFQVLQDKSIFMDIDNDDEAERITWGQFPDHTVCYIEIWRQKPVYEKLEQIPVCTTKRLVWTRSWSLEEDFYKKLTPIIKKGVAKKRGIIRHLMGHHLSGDNDYDILSFTSLGRISALDFEGNYHWQSQTIASWADIATPVRRSKDTGGEIAEQFHKSFHPSRVMMSVRVSGKEDAVAIVGWHGVSIVDLTEGYVLAEHSIPAPSTGLITTGDFNNDGLTDIIVTCKMGYIGFELNKETNHLYTLMYAAAVLLSILFTTWCLSSDNYKEDEDD</sequence>
<dbReference type="InterPro" id="IPR028994">
    <property type="entry name" value="Integrin_alpha_N"/>
</dbReference>